<dbReference type="Proteomes" id="UP001196413">
    <property type="component" value="Unassembled WGS sequence"/>
</dbReference>
<sequence length="53" mass="6169">MAISQASFMDSTLCSSSVHTWWLFETPVYDDLMRRKQQPHLRRLAMGCSQGYT</sequence>
<dbReference type="AlphaFoldDB" id="A0AAD5QN34"/>
<reference evidence="1" key="1">
    <citation type="submission" date="2021-06" db="EMBL/GenBank/DDBJ databases">
        <title>Parelaphostrongylus tenuis whole genome reference sequence.</title>
        <authorList>
            <person name="Garwood T.J."/>
            <person name="Larsen P.A."/>
            <person name="Fountain-Jones N.M."/>
            <person name="Garbe J.R."/>
            <person name="Macchietto M.G."/>
            <person name="Kania S.A."/>
            <person name="Gerhold R.W."/>
            <person name="Richards J.E."/>
            <person name="Wolf T.M."/>
        </authorList>
    </citation>
    <scope>NUCLEOTIDE SEQUENCE</scope>
    <source>
        <strain evidence="1">MNPRO001-30</strain>
        <tissue evidence="1">Meninges</tissue>
    </source>
</reference>
<dbReference type="EMBL" id="JAHQIW010002328">
    <property type="protein sequence ID" value="KAJ1355075.1"/>
    <property type="molecule type" value="Genomic_DNA"/>
</dbReference>
<evidence type="ECO:0000313" key="2">
    <source>
        <dbReference type="Proteomes" id="UP001196413"/>
    </source>
</evidence>
<proteinExistence type="predicted"/>
<keyword evidence="2" id="KW-1185">Reference proteome</keyword>
<comment type="caution">
    <text evidence="1">The sequence shown here is derived from an EMBL/GenBank/DDBJ whole genome shotgun (WGS) entry which is preliminary data.</text>
</comment>
<gene>
    <name evidence="1" type="ORF">KIN20_012345</name>
</gene>
<name>A0AAD5QN34_PARTN</name>
<protein>
    <submittedName>
        <fullName evidence="1">Uncharacterized protein</fullName>
    </submittedName>
</protein>
<accession>A0AAD5QN34</accession>
<evidence type="ECO:0000313" key="1">
    <source>
        <dbReference type="EMBL" id="KAJ1355075.1"/>
    </source>
</evidence>
<organism evidence="1 2">
    <name type="scientific">Parelaphostrongylus tenuis</name>
    <name type="common">Meningeal worm</name>
    <dbReference type="NCBI Taxonomy" id="148309"/>
    <lineage>
        <taxon>Eukaryota</taxon>
        <taxon>Metazoa</taxon>
        <taxon>Ecdysozoa</taxon>
        <taxon>Nematoda</taxon>
        <taxon>Chromadorea</taxon>
        <taxon>Rhabditida</taxon>
        <taxon>Rhabditina</taxon>
        <taxon>Rhabditomorpha</taxon>
        <taxon>Strongyloidea</taxon>
        <taxon>Metastrongylidae</taxon>
        <taxon>Parelaphostrongylus</taxon>
    </lineage>
</organism>